<dbReference type="InterPro" id="IPR019138">
    <property type="entry name" value="De-etiolated_protein_1_Det1"/>
</dbReference>
<reference evidence="2 3" key="1">
    <citation type="journal article" date="2024" name="Nat. Commun.">
        <title>Phylogenomics reveals the evolutionary origins of lichenization in chlorophyte algae.</title>
        <authorList>
            <person name="Puginier C."/>
            <person name="Libourel C."/>
            <person name="Otte J."/>
            <person name="Skaloud P."/>
            <person name="Haon M."/>
            <person name="Grisel S."/>
            <person name="Petersen M."/>
            <person name="Berrin J.G."/>
            <person name="Delaux P.M."/>
            <person name="Dal Grande F."/>
            <person name="Keller J."/>
        </authorList>
    </citation>
    <scope>NUCLEOTIDE SEQUENCE [LARGE SCALE GENOMIC DNA]</scope>
    <source>
        <strain evidence="2 3">SAG 216-7</strain>
    </source>
</reference>
<feature type="region of interest" description="Disordered" evidence="1">
    <location>
        <begin position="259"/>
        <end position="280"/>
    </location>
</feature>
<proteinExistence type="predicted"/>
<keyword evidence="3" id="KW-1185">Reference proteome</keyword>
<sequence>MLAKPPLNLLHRLRNRQLFSFKTGTSVGSVRRFYESLAPQTVASDTESFRDHFCKFVGQGEFLVCFDALLHDLVIYRCVGYEGCLRGDSYFHAPVSDLRFDSFFRVHYRRLIAQGAENLNKDFCLVAHGEQYLILASSTVPLSSTDAAFPRDSAVQNVPVYAATTFHLVRLEDGTVCDRYSISNDCIHLSNNSGVYLHDDLLAILTIHGQAVHLLQVLPSGRLVKVQQFGRHCWDDDELILSEQAHAEQLWRSSQGLALGGAQPSAREEPSAAGSSAAPSVALADNEAVRGADTAQGPDTVQAPAQPEAAARPMVLMLLQRAGSAAAPEEEAQPAVAPREGDALIEGITHRILAFLFLERHRDGRAPSDALRRFFYSFDAYATLVIWKVQFLDRSRLLLSMGLRNATQVRSNSAYFLVVYDRESGQVVGFYDNKNEALLGLYLQHTPYFHAACMTQPWARYLTPCPASLHLPDPQTPQPWSQSQVVRRILANVPATAQALCTSPFLDANLFSYDDKLISATLRMRGYTEQPLKFVSRAHPATSRFKVQPLLASPAQQSSRPLKQLVAHHFHPVLPLVVCLLHTALQPPQMTIYFRE</sequence>
<protein>
    <submittedName>
        <fullName evidence="2">Uncharacterized protein</fullName>
    </submittedName>
</protein>
<comment type="caution">
    <text evidence="2">The sequence shown here is derived from an EMBL/GenBank/DDBJ whole genome shotgun (WGS) entry which is preliminary data.</text>
</comment>
<evidence type="ECO:0000313" key="2">
    <source>
        <dbReference type="EMBL" id="KAK9915423.1"/>
    </source>
</evidence>
<dbReference type="PANTHER" id="PTHR13374">
    <property type="entry name" value="DET1 HOMOLOG DE-ETIOLATED-1 HOMOLOG"/>
    <property type="match status" value="1"/>
</dbReference>
<dbReference type="PANTHER" id="PTHR13374:SF3">
    <property type="entry name" value="DET1 HOMOLOG"/>
    <property type="match status" value="1"/>
</dbReference>
<dbReference type="Proteomes" id="UP001491310">
    <property type="component" value="Unassembled WGS sequence"/>
</dbReference>
<dbReference type="EMBL" id="JALJOT010000005">
    <property type="protein sequence ID" value="KAK9915423.1"/>
    <property type="molecule type" value="Genomic_DNA"/>
</dbReference>
<dbReference type="Pfam" id="PF09737">
    <property type="entry name" value="Det1"/>
    <property type="match status" value="2"/>
</dbReference>
<organism evidence="2 3">
    <name type="scientific">Coccomyxa subellipsoidea</name>
    <dbReference type="NCBI Taxonomy" id="248742"/>
    <lineage>
        <taxon>Eukaryota</taxon>
        <taxon>Viridiplantae</taxon>
        <taxon>Chlorophyta</taxon>
        <taxon>core chlorophytes</taxon>
        <taxon>Trebouxiophyceae</taxon>
        <taxon>Trebouxiophyceae incertae sedis</taxon>
        <taxon>Coccomyxaceae</taxon>
        <taxon>Coccomyxa</taxon>
    </lineage>
</organism>
<feature type="compositionally biased region" description="Low complexity" evidence="1">
    <location>
        <begin position="271"/>
        <end position="280"/>
    </location>
</feature>
<accession>A0ABR2YUI8</accession>
<evidence type="ECO:0000313" key="3">
    <source>
        <dbReference type="Proteomes" id="UP001491310"/>
    </source>
</evidence>
<gene>
    <name evidence="2" type="ORF">WJX75_008960</name>
</gene>
<name>A0ABR2YUI8_9CHLO</name>
<evidence type="ECO:0000256" key="1">
    <source>
        <dbReference type="SAM" id="MobiDB-lite"/>
    </source>
</evidence>